<protein>
    <submittedName>
        <fullName evidence="1">Uncharacterized protein</fullName>
    </submittedName>
</protein>
<evidence type="ECO:0000313" key="1">
    <source>
        <dbReference type="EMBL" id="JAD16169.1"/>
    </source>
</evidence>
<reference evidence="1" key="1">
    <citation type="submission" date="2014-09" db="EMBL/GenBank/DDBJ databases">
        <authorList>
            <person name="Magalhaes I.L.F."/>
            <person name="Oliveira U."/>
            <person name="Santos F.R."/>
            <person name="Vidigal T.H.D.A."/>
            <person name="Brescovit A.D."/>
            <person name="Santos A.J."/>
        </authorList>
    </citation>
    <scope>NUCLEOTIDE SEQUENCE</scope>
    <source>
        <tissue evidence="1">Shoot tissue taken approximately 20 cm above the soil surface</tissue>
    </source>
</reference>
<organism evidence="1">
    <name type="scientific">Arundo donax</name>
    <name type="common">Giant reed</name>
    <name type="synonym">Donax arundinaceus</name>
    <dbReference type="NCBI Taxonomy" id="35708"/>
    <lineage>
        <taxon>Eukaryota</taxon>
        <taxon>Viridiplantae</taxon>
        <taxon>Streptophyta</taxon>
        <taxon>Embryophyta</taxon>
        <taxon>Tracheophyta</taxon>
        <taxon>Spermatophyta</taxon>
        <taxon>Magnoliopsida</taxon>
        <taxon>Liliopsida</taxon>
        <taxon>Poales</taxon>
        <taxon>Poaceae</taxon>
        <taxon>PACMAD clade</taxon>
        <taxon>Arundinoideae</taxon>
        <taxon>Arundineae</taxon>
        <taxon>Arundo</taxon>
    </lineage>
</organism>
<dbReference type="EMBL" id="GBRH01281726">
    <property type="protein sequence ID" value="JAD16169.1"/>
    <property type="molecule type" value="Transcribed_RNA"/>
</dbReference>
<sequence>MEYSSKSTHHPGRFLPLWYTDRPSSTVAKEITAISTLQASFGSILQYYQYTELTKDHHSTILPALPLVLAISDQQLLIILKSQSANGAEITQIGVFHK</sequence>
<accession>A0A0A8XQM8</accession>
<reference evidence="1" key="2">
    <citation type="journal article" date="2015" name="Data Brief">
        <title>Shoot transcriptome of the giant reed, Arundo donax.</title>
        <authorList>
            <person name="Barrero R.A."/>
            <person name="Guerrero F.D."/>
            <person name="Moolhuijzen P."/>
            <person name="Goolsby J.A."/>
            <person name="Tidwell J."/>
            <person name="Bellgard S.E."/>
            <person name="Bellgard M.I."/>
        </authorList>
    </citation>
    <scope>NUCLEOTIDE SEQUENCE</scope>
    <source>
        <tissue evidence="1">Shoot tissue taken approximately 20 cm above the soil surface</tissue>
    </source>
</reference>
<dbReference type="AlphaFoldDB" id="A0A0A8XQM8"/>
<proteinExistence type="predicted"/>
<name>A0A0A8XQM8_ARUDO</name>